<reference evidence="3" key="1">
    <citation type="journal article" date="2019" name="Int. J. Syst. Evol. Microbiol.">
        <title>The Global Catalogue of Microorganisms (GCM) 10K type strain sequencing project: providing services to taxonomists for standard genome sequencing and annotation.</title>
        <authorList>
            <consortium name="The Broad Institute Genomics Platform"/>
            <consortium name="The Broad Institute Genome Sequencing Center for Infectious Disease"/>
            <person name="Wu L."/>
            <person name="Ma J."/>
        </authorList>
    </citation>
    <scope>NUCLEOTIDE SEQUENCE [LARGE SCALE GENOMIC DNA]</scope>
    <source>
        <strain evidence="3">ZS-35-S2</strain>
    </source>
</reference>
<feature type="compositionally biased region" description="Polar residues" evidence="1">
    <location>
        <begin position="1"/>
        <end position="13"/>
    </location>
</feature>
<keyword evidence="3" id="KW-1185">Reference proteome</keyword>
<dbReference type="Proteomes" id="UP001596203">
    <property type="component" value="Unassembled WGS sequence"/>
</dbReference>
<proteinExistence type="predicted"/>
<feature type="region of interest" description="Disordered" evidence="1">
    <location>
        <begin position="1"/>
        <end position="33"/>
    </location>
</feature>
<dbReference type="EMBL" id="JBHSPR010000008">
    <property type="protein sequence ID" value="MFC6016677.1"/>
    <property type="molecule type" value="Genomic_DNA"/>
</dbReference>
<evidence type="ECO:0000313" key="3">
    <source>
        <dbReference type="Proteomes" id="UP001596203"/>
    </source>
</evidence>
<evidence type="ECO:0000256" key="1">
    <source>
        <dbReference type="SAM" id="MobiDB-lite"/>
    </source>
</evidence>
<accession>A0ABW1K687</accession>
<name>A0ABW1K687_9ACTN</name>
<gene>
    <name evidence="2" type="ORF">ACFP2T_10740</name>
</gene>
<sequence length="61" mass="5972">MSASSLAGESMAQQPDIPGDESSADRPPVPVSVASAPLPAVSGLVFLGAEDAQVCADGTCL</sequence>
<comment type="caution">
    <text evidence="2">The sequence shown here is derived from an EMBL/GenBank/DDBJ whole genome shotgun (WGS) entry which is preliminary data.</text>
</comment>
<evidence type="ECO:0000313" key="2">
    <source>
        <dbReference type="EMBL" id="MFC6016677.1"/>
    </source>
</evidence>
<protein>
    <submittedName>
        <fullName evidence="2">Uncharacterized protein</fullName>
    </submittedName>
</protein>
<dbReference type="RefSeq" id="WP_377420284.1">
    <property type="nucleotide sequence ID" value="NZ_JBHSPR010000008.1"/>
</dbReference>
<organism evidence="2 3">
    <name type="scientific">Plantactinospora solaniradicis</name>
    <dbReference type="NCBI Taxonomy" id="1723736"/>
    <lineage>
        <taxon>Bacteria</taxon>
        <taxon>Bacillati</taxon>
        <taxon>Actinomycetota</taxon>
        <taxon>Actinomycetes</taxon>
        <taxon>Micromonosporales</taxon>
        <taxon>Micromonosporaceae</taxon>
        <taxon>Plantactinospora</taxon>
    </lineage>
</organism>